<gene>
    <name evidence="1" type="ORF">TSUD_119690</name>
</gene>
<dbReference type="Proteomes" id="UP000242715">
    <property type="component" value="Unassembled WGS sequence"/>
</dbReference>
<evidence type="ECO:0000313" key="2">
    <source>
        <dbReference type="Proteomes" id="UP000242715"/>
    </source>
</evidence>
<name>A0A2Z6N9X6_TRISU</name>
<dbReference type="AlphaFoldDB" id="A0A2Z6N9X6"/>
<evidence type="ECO:0000313" key="1">
    <source>
        <dbReference type="EMBL" id="GAU38903.1"/>
    </source>
</evidence>
<organism evidence="1 2">
    <name type="scientific">Trifolium subterraneum</name>
    <name type="common">Subterranean clover</name>
    <dbReference type="NCBI Taxonomy" id="3900"/>
    <lineage>
        <taxon>Eukaryota</taxon>
        <taxon>Viridiplantae</taxon>
        <taxon>Streptophyta</taxon>
        <taxon>Embryophyta</taxon>
        <taxon>Tracheophyta</taxon>
        <taxon>Spermatophyta</taxon>
        <taxon>Magnoliopsida</taxon>
        <taxon>eudicotyledons</taxon>
        <taxon>Gunneridae</taxon>
        <taxon>Pentapetalae</taxon>
        <taxon>rosids</taxon>
        <taxon>fabids</taxon>
        <taxon>Fabales</taxon>
        <taxon>Fabaceae</taxon>
        <taxon>Papilionoideae</taxon>
        <taxon>50 kb inversion clade</taxon>
        <taxon>NPAAA clade</taxon>
        <taxon>Hologalegina</taxon>
        <taxon>IRL clade</taxon>
        <taxon>Trifolieae</taxon>
        <taxon>Trifolium</taxon>
    </lineage>
</organism>
<dbReference type="EMBL" id="DF973736">
    <property type="protein sequence ID" value="GAU38903.1"/>
    <property type="molecule type" value="Genomic_DNA"/>
</dbReference>
<sequence>MAFERLEWPKMWKPDKMEVTRSRTVITSLAESTNFVGDTRRQVVGTKSVEAEVECGRVSRRKKKMNVANKNCDGGEII</sequence>
<keyword evidence="2" id="KW-1185">Reference proteome</keyword>
<accession>A0A2Z6N9X6</accession>
<proteinExistence type="predicted"/>
<reference evidence="2" key="1">
    <citation type="journal article" date="2017" name="Front. Plant Sci.">
        <title>Climate Clever Clovers: New Paradigm to Reduce the Environmental Footprint of Ruminants by Breeding Low Methanogenic Forages Utilizing Haplotype Variation.</title>
        <authorList>
            <person name="Kaur P."/>
            <person name="Appels R."/>
            <person name="Bayer P.E."/>
            <person name="Keeble-Gagnere G."/>
            <person name="Wang J."/>
            <person name="Hirakawa H."/>
            <person name="Shirasawa K."/>
            <person name="Vercoe P."/>
            <person name="Stefanova K."/>
            <person name="Durmic Z."/>
            <person name="Nichols P."/>
            <person name="Revell C."/>
            <person name="Isobe S.N."/>
            <person name="Edwards D."/>
            <person name="Erskine W."/>
        </authorList>
    </citation>
    <scope>NUCLEOTIDE SEQUENCE [LARGE SCALE GENOMIC DNA]</scope>
    <source>
        <strain evidence="2">cv. Daliak</strain>
    </source>
</reference>
<protein>
    <submittedName>
        <fullName evidence="1">Uncharacterized protein</fullName>
    </submittedName>
</protein>